<proteinExistence type="predicted"/>
<name>A0AA40GHF3_9HYME</name>
<dbReference type="Proteomes" id="UP001177670">
    <property type="component" value="Unassembled WGS sequence"/>
</dbReference>
<organism evidence="2 3">
    <name type="scientific">Melipona bicolor</name>
    <dbReference type="NCBI Taxonomy" id="60889"/>
    <lineage>
        <taxon>Eukaryota</taxon>
        <taxon>Metazoa</taxon>
        <taxon>Ecdysozoa</taxon>
        <taxon>Arthropoda</taxon>
        <taxon>Hexapoda</taxon>
        <taxon>Insecta</taxon>
        <taxon>Pterygota</taxon>
        <taxon>Neoptera</taxon>
        <taxon>Endopterygota</taxon>
        <taxon>Hymenoptera</taxon>
        <taxon>Apocrita</taxon>
        <taxon>Aculeata</taxon>
        <taxon>Apoidea</taxon>
        <taxon>Anthophila</taxon>
        <taxon>Apidae</taxon>
        <taxon>Melipona</taxon>
    </lineage>
</organism>
<comment type="caution">
    <text evidence="2">The sequence shown here is derived from an EMBL/GenBank/DDBJ whole genome shotgun (WGS) entry which is preliminary data.</text>
</comment>
<feature type="compositionally biased region" description="Basic residues" evidence="1">
    <location>
        <begin position="43"/>
        <end position="54"/>
    </location>
</feature>
<reference evidence="2" key="1">
    <citation type="submission" date="2021-10" db="EMBL/GenBank/DDBJ databases">
        <title>Melipona bicolor Genome sequencing and assembly.</title>
        <authorList>
            <person name="Araujo N.S."/>
            <person name="Arias M.C."/>
        </authorList>
    </citation>
    <scope>NUCLEOTIDE SEQUENCE</scope>
    <source>
        <strain evidence="2">USP_2M_L1-L4_2017</strain>
        <tissue evidence="2">Whole body</tissue>
    </source>
</reference>
<protein>
    <submittedName>
        <fullName evidence="2">Uncharacterized protein</fullName>
    </submittedName>
</protein>
<keyword evidence="3" id="KW-1185">Reference proteome</keyword>
<dbReference type="EMBL" id="JAHYIQ010000001">
    <property type="protein sequence ID" value="KAK1137320.1"/>
    <property type="molecule type" value="Genomic_DNA"/>
</dbReference>
<sequence>MEKTLRYEEWKRIQVDCGMLKGNRKRKCGEKKEQVEGKEKAQIRKRGLRKSERKKIREEGRNHREISRNMIDIIVRKEREERVERIKNSNYNRDYSERVTENLPEYLKGSRKKKERCMIVRFRCENEWKGGQHWEEEEERMCRLCGETEENIISYTRGDLPIGEFLDENGRGVETTKKIMEEREKGKRKSKEQ</sequence>
<dbReference type="AlphaFoldDB" id="A0AA40GHF3"/>
<evidence type="ECO:0000256" key="1">
    <source>
        <dbReference type="SAM" id="MobiDB-lite"/>
    </source>
</evidence>
<feature type="compositionally biased region" description="Basic and acidic residues" evidence="1">
    <location>
        <begin position="30"/>
        <end position="42"/>
    </location>
</feature>
<gene>
    <name evidence="2" type="ORF">K0M31_001832</name>
</gene>
<feature type="region of interest" description="Disordered" evidence="1">
    <location>
        <begin position="27"/>
        <end position="61"/>
    </location>
</feature>
<feature type="region of interest" description="Disordered" evidence="1">
    <location>
        <begin position="171"/>
        <end position="193"/>
    </location>
</feature>
<evidence type="ECO:0000313" key="3">
    <source>
        <dbReference type="Proteomes" id="UP001177670"/>
    </source>
</evidence>
<evidence type="ECO:0000313" key="2">
    <source>
        <dbReference type="EMBL" id="KAK1137320.1"/>
    </source>
</evidence>
<accession>A0AA40GHF3</accession>